<dbReference type="EMBL" id="KN125273">
    <property type="protein sequence ID" value="KFO18931.1"/>
    <property type="molecule type" value="Genomic_DNA"/>
</dbReference>
<evidence type="ECO:0000313" key="2">
    <source>
        <dbReference type="EMBL" id="KFO18931.1"/>
    </source>
</evidence>
<sequence>MLKQRNIQGIGTRGWGGVGRTPLWSLVQQGRGRKPKGPPGGLEQCHPHWISVAGIKEERHRRVRPQDESPDQAQPGSSGASGSHQKAPDGSVHMDGHSPTEQDFRERAGSTADCPRDSMTAAPCRISASLRVVSPPGQSSSSTRGPQRCLALQQDERLHQGRRRLSLGRVLGKAEVPRDDPGACPSCLKSLALDVTCRRHLHGLNCRRPPAWEDKPRTAAQCLRGPSRLTGSRASPLFAKVSLYFLLQ</sequence>
<evidence type="ECO:0000313" key="3">
    <source>
        <dbReference type="Proteomes" id="UP000028990"/>
    </source>
</evidence>
<dbReference type="AlphaFoldDB" id="A0A091D7V6"/>
<reference evidence="2 3" key="1">
    <citation type="submission" date="2013-11" db="EMBL/GenBank/DDBJ databases">
        <title>The Damaraland mole rat (Fukomys damarensis) genome and evolution of African mole rats.</title>
        <authorList>
            <person name="Gladyshev V.N."/>
            <person name="Fang X."/>
        </authorList>
    </citation>
    <scope>NUCLEOTIDE SEQUENCE [LARGE SCALE GENOMIC DNA]</scope>
    <source>
        <tissue evidence="2">Liver</tissue>
    </source>
</reference>
<feature type="compositionally biased region" description="Basic and acidic residues" evidence="1">
    <location>
        <begin position="92"/>
        <end position="108"/>
    </location>
</feature>
<gene>
    <name evidence="2" type="ORF">H920_19665</name>
</gene>
<accession>A0A091D7V6</accession>
<organism evidence="2 3">
    <name type="scientific">Fukomys damarensis</name>
    <name type="common">Damaraland mole rat</name>
    <name type="synonym">Cryptomys damarensis</name>
    <dbReference type="NCBI Taxonomy" id="885580"/>
    <lineage>
        <taxon>Eukaryota</taxon>
        <taxon>Metazoa</taxon>
        <taxon>Chordata</taxon>
        <taxon>Craniata</taxon>
        <taxon>Vertebrata</taxon>
        <taxon>Euteleostomi</taxon>
        <taxon>Mammalia</taxon>
        <taxon>Eutheria</taxon>
        <taxon>Euarchontoglires</taxon>
        <taxon>Glires</taxon>
        <taxon>Rodentia</taxon>
        <taxon>Hystricomorpha</taxon>
        <taxon>Bathyergidae</taxon>
        <taxon>Fukomys</taxon>
    </lineage>
</organism>
<dbReference type="Proteomes" id="UP000028990">
    <property type="component" value="Unassembled WGS sequence"/>
</dbReference>
<proteinExistence type="predicted"/>
<name>A0A091D7V6_FUKDA</name>
<keyword evidence="3" id="KW-1185">Reference proteome</keyword>
<protein>
    <submittedName>
        <fullName evidence="2">Uncharacterized protein</fullName>
    </submittedName>
</protein>
<feature type="region of interest" description="Disordered" evidence="1">
    <location>
        <begin position="1"/>
        <end position="119"/>
    </location>
</feature>
<evidence type="ECO:0000256" key="1">
    <source>
        <dbReference type="SAM" id="MobiDB-lite"/>
    </source>
</evidence>
<feature type="compositionally biased region" description="Basic and acidic residues" evidence="1">
    <location>
        <begin position="55"/>
        <end position="67"/>
    </location>
</feature>